<organism evidence="1 2">
    <name type="scientific">Streptomyces sp. 900105245</name>
    <dbReference type="NCBI Taxonomy" id="3154379"/>
    <lineage>
        <taxon>Bacteria</taxon>
        <taxon>Bacillati</taxon>
        <taxon>Actinomycetota</taxon>
        <taxon>Actinomycetes</taxon>
        <taxon>Kitasatosporales</taxon>
        <taxon>Streptomycetaceae</taxon>
        <taxon>Streptomyces</taxon>
    </lineage>
</organism>
<evidence type="ECO:0000313" key="1">
    <source>
        <dbReference type="EMBL" id="MER6431579.1"/>
    </source>
</evidence>
<dbReference type="Proteomes" id="UP001470023">
    <property type="component" value="Unassembled WGS sequence"/>
</dbReference>
<protein>
    <submittedName>
        <fullName evidence="1">Uncharacterized protein</fullName>
    </submittedName>
</protein>
<dbReference type="EMBL" id="JBEPAZ010000030">
    <property type="protein sequence ID" value="MER6431579.1"/>
    <property type="molecule type" value="Genomic_DNA"/>
</dbReference>
<evidence type="ECO:0000313" key="2">
    <source>
        <dbReference type="Proteomes" id="UP001470023"/>
    </source>
</evidence>
<gene>
    <name evidence="1" type="ORF">ABT272_28190</name>
</gene>
<proteinExistence type="predicted"/>
<name>A0ABV1UCZ6_9ACTN</name>
<comment type="caution">
    <text evidence="1">The sequence shown here is derived from an EMBL/GenBank/DDBJ whole genome shotgun (WGS) entry which is preliminary data.</text>
</comment>
<keyword evidence="2" id="KW-1185">Reference proteome</keyword>
<reference evidence="1 2" key="1">
    <citation type="submission" date="2024-06" db="EMBL/GenBank/DDBJ databases">
        <title>The Natural Products Discovery Center: Release of the First 8490 Sequenced Strains for Exploring Actinobacteria Biosynthetic Diversity.</title>
        <authorList>
            <person name="Kalkreuter E."/>
            <person name="Kautsar S.A."/>
            <person name="Yang D."/>
            <person name="Bader C.D."/>
            <person name="Teijaro C.N."/>
            <person name="Fluegel L."/>
            <person name="Davis C.M."/>
            <person name="Simpson J.R."/>
            <person name="Lauterbach L."/>
            <person name="Steele A.D."/>
            <person name="Gui C."/>
            <person name="Meng S."/>
            <person name="Li G."/>
            <person name="Viehrig K."/>
            <person name="Ye F."/>
            <person name="Su P."/>
            <person name="Kiefer A.F."/>
            <person name="Nichols A."/>
            <person name="Cepeda A.J."/>
            <person name="Yan W."/>
            <person name="Fan B."/>
            <person name="Jiang Y."/>
            <person name="Adhikari A."/>
            <person name="Zheng C.-J."/>
            <person name="Schuster L."/>
            <person name="Cowan T.M."/>
            <person name="Smanski M.J."/>
            <person name="Chevrette M.G."/>
            <person name="De Carvalho L.P.S."/>
            <person name="Shen B."/>
        </authorList>
    </citation>
    <scope>NUCLEOTIDE SEQUENCE [LARGE SCALE GENOMIC DNA]</scope>
    <source>
        <strain evidence="1 2">NPDC001166</strain>
    </source>
</reference>
<accession>A0ABV1UCZ6</accession>
<sequence>MSRKTTLITAAAVAVAALIAGLAYWLAQPSYDDVVKACKKALAAQGDREGKGRPADCDGVRKNDYDALVLDAALNHLGWTDKDGNFDKQKMIDSLDDQP</sequence>
<dbReference type="RefSeq" id="WP_352064665.1">
    <property type="nucleotide sequence ID" value="NZ_JBEPAZ010000030.1"/>
</dbReference>